<dbReference type="Pfam" id="PF10708">
    <property type="entry name" value="DUF2510"/>
    <property type="match status" value="1"/>
</dbReference>
<dbReference type="Proteomes" id="UP000664209">
    <property type="component" value="Unassembled WGS sequence"/>
</dbReference>
<organism evidence="4 5">
    <name type="scientific">Actinotalea soli</name>
    <dbReference type="NCBI Taxonomy" id="2819234"/>
    <lineage>
        <taxon>Bacteria</taxon>
        <taxon>Bacillati</taxon>
        <taxon>Actinomycetota</taxon>
        <taxon>Actinomycetes</taxon>
        <taxon>Micrococcales</taxon>
        <taxon>Cellulomonadaceae</taxon>
        <taxon>Actinotalea</taxon>
    </lineage>
</organism>
<feature type="transmembrane region" description="Helical" evidence="2">
    <location>
        <begin position="132"/>
        <end position="160"/>
    </location>
</feature>
<sequence>MSTPPAGWYPDPQSPDDLRWYDGTGWTEHVTAATPVGASPVAVAATAGAFEPQQPVEQVAAPAAHGRQPGGQAWASAAPVVTAAQQAAQQQHSPAAGAWQQQRTWQGQVPTQGGPVAWPSTPPARRGLSTGLTVLVALGGVIALLVIAGIVASIAIPVYLNQRQAALLEPVRSTTCEEVATETIAISAQEVAASAEEQIPLVSLTETTLVEDRRGTVTAPSPGTEALVMVCEGTGVWADDFTSTVTVSLFVDATLETFQTVTWEE</sequence>
<keyword evidence="2" id="KW-1133">Transmembrane helix</keyword>
<evidence type="ECO:0000256" key="2">
    <source>
        <dbReference type="SAM" id="Phobius"/>
    </source>
</evidence>
<evidence type="ECO:0000259" key="3">
    <source>
        <dbReference type="Pfam" id="PF10708"/>
    </source>
</evidence>
<dbReference type="AlphaFoldDB" id="A0A939LWZ4"/>
<evidence type="ECO:0000313" key="5">
    <source>
        <dbReference type="Proteomes" id="UP000664209"/>
    </source>
</evidence>
<name>A0A939LWZ4_9CELL</name>
<keyword evidence="2" id="KW-0812">Transmembrane</keyword>
<feature type="compositionally biased region" description="Polar residues" evidence="1">
    <location>
        <begin position="99"/>
        <end position="110"/>
    </location>
</feature>
<evidence type="ECO:0000256" key="1">
    <source>
        <dbReference type="SAM" id="MobiDB-lite"/>
    </source>
</evidence>
<gene>
    <name evidence="4" type="ORF">J4G33_13345</name>
</gene>
<dbReference type="InterPro" id="IPR018929">
    <property type="entry name" value="DUF2510"/>
</dbReference>
<feature type="domain" description="DUF2510" evidence="3">
    <location>
        <begin position="6"/>
        <end position="37"/>
    </location>
</feature>
<keyword evidence="2" id="KW-0472">Membrane</keyword>
<proteinExistence type="predicted"/>
<protein>
    <submittedName>
        <fullName evidence="4">DUF2510 domain-containing protein</fullName>
    </submittedName>
</protein>
<evidence type="ECO:0000313" key="4">
    <source>
        <dbReference type="EMBL" id="MBO1752792.1"/>
    </source>
</evidence>
<dbReference type="EMBL" id="JAGEMK010000008">
    <property type="protein sequence ID" value="MBO1752792.1"/>
    <property type="molecule type" value="Genomic_DNA"/>
</dbReference>
<reference evidence="4" key="1">
    <citation type="submission" date="2021-03" db="EMBL/GenBank/DDBJ databases">
        <title>Actinotalea soli sp. nov., isolated from soil.</title>
        <authorList>
            <person name="Ping W."/>
            <person name="Zhang J."/>
        </authorList>
    </citation>
    <scope>NUCLEOTIDE SEQUENCE</scope>
    <source>
        <strain evidence="4">BY-33</strain>
    </source>
</reference>
<comment type="caution">
    <text evidence="4">The sequence shown here is derived from an EMBL/GenBank/DDBJ whole genome shotgun (WGS) entry which is preliminary data.</text>
</comment>
<feature type="region of interest" description="Disordered" evidence="1">
    <location>
        <begin position="91"/>
        <end position="110"/>
    </location>
</feature>
<keyword evidence="5" id="KW-1185">Reference proteome</keyword>
<accession>A0A939LWZ4</accession>
<dbReference type="RefSeq" id="WP_208056485.1">
    <property type="nucleotide sequence ID" value="NZ_JAGEMK010000008.1"/>
</dbReference>